<evidence type="ECO:0000313" key="3">
    <source>
        <dbReference type="Proteomes" id="UP000189940"/>
    </source>
</evidence>
<evidence type="ECO:0000313" key="2">
    <source>
        <dbReference type="EMBL" id="OPH83993.1"/>
    </source>
</evidence>
<gene>
    <name evidence="2" type="ORF">B2M20_03950</name>
</gene>
<name>A0A1V4I1B4_NITVU</name>
<dbReference type="PROSITE" id="PS51462">
    <property type="entry name" value="NUDIX"/>
    <property type="match status" value="1"/>
</dbReference>
<keyword evidence="3" id="KW-1185">Reference proteome</keyword>
<dbReference type="Gene3D" id="3.90.79.10">
    <property type="entry name" value="Nucleoside Triphosphate Pyrophosphohydrolase"/>
    <property type="match status" value="1"/>
</dbReference>
<dbReference type="Proteomes" id="UP000189940">
    <property type="component" value="Unassembled WGS sequence"/>
</dbReference>
<dbReference type="Pfam" id="PF00293">
    <property type="entry name" value="NUDIX"/>
    <property type="match status" value="1"/>
</dbReference>
<organism evidence="2 3">
    <name type="scientific">Nitrobacter vulgaris</name>
    <dbReference type="NCBI Taxonomy" id="29421"/>
    <lineage>
        <taxon>Bacteria</taxon>
        <taxon>Pseudomonadati</taxon>
        <taxon>Pseudomonadota</taxon>
        <taxon>Alphaproteobacteria</taxon>
        <taxon>Hyphomicrobiales</taxon>
        <taxon>Nitrobacteraceae</taxon>
        <taxon>Nitrobacter</taxon>
    </lineage>
</organism>
<dbReference type="EMBL" id="MWPQ01000011">
    <property type="protein sequence ID" value="OPH83993.1"/>
    <property type="molecule type" value="Genomic_DNA"/>
</dbReference>
<evidence type="ECO:0000259" key="1">
    <source>
        <dbReference type="PROSITE" id="PS51462"/>
    </source>
</evidence>
<dbReference type="CDD" id="cd18882">
    <property type="entry name" value="NUDIX_Hydrolase"/>
    <property type="match status" value="1"/>
</dbReference>
<protein>
    <recommendedName>
        <fullName evidence="1">Nudix hydrolase domain-containing protein</fullName>
    </recommendedName>
</protein>
<proteinExistence type="predicted"/>
<sequence length="148" mass="16289">MNNSYTREIAAALLIDVNGNVLLQQRDNIPHIIQPGKVGLFGGHREGEETFLECVVREIAEEISQHIPAERFQHLFSLDGADPEGPGGHLRGEFFVAYDVPTDALVITEGKLLIVLPDAIRKMQSKLTPTTLMAVNAFMSRQISPAGR</sequence>
<dbReference type="InterPro" id="IPR000086">
    <property type="entry name" value="NUDIX_hydrolase_dom"/>
</dbReference>
<comment type="caution">
    <text evidence="2">The sequence shown here is derived from an EMBL/GenBank/DDBJ whole genome shotgun (WGS) entry which is preliminary data.</text>
</comment>
<dbReference type="InterPro" id="IPR015797">
    <property type="entry name" value="NUDIX_hydrolase-like_dom_sf"/>
</dbReference>
<dbReference type="AlphaFoldDB" id="A0A1V4I1B4"/>
<feature type="domain" description="Nudix hydrolase" evidence="1">
    <location>
        <begin position="4"/>
        <end position="148"/>
    </location>
</feature>
<dbReference type="GO" id="GO:0003824">
    <property type="term" value="F:catalytic activity"/>
    <property type="evidence" value="ECO:0007669"/>
    <property type="project" value="UniProtKB-ARBA"/>
</dbReference>
<dbReference type="SUPFAM" id="SSF55811">
    <property type="entry name" value="Nudix"/>
    <property type="match status" value="1"/>
</dbReference>
<dbReference type="OrthoDB" id="9784339at2"/>
<accession>A0A1V4I1B4</accession>
<dbReference type="STRING" id="29421.B2M20_03950"/>
<dbReference type="RefSeq" id="WP_079445796.1">
    <property type="nucleotide sequence ID" value="NZ_MWPQ01000011.1"/>
</dbReference>
<reference evidence="2 3" key="1">
    <citation type="submission" date="2017-02" db="EMBL/GenBank/DDBJ databases">
        <title>Genome sequence of the nitrite-oxidizing bacterium Nitrobacter vulgaris strain Ab1.</title>
        <authorList>
            <person name="Mellbye B.L."/>
            <person name="Davis E.W."/>
            <person name="Spieck E."/>
            <person name="Chang J.H."/>
            <person name="Bottomley P.J."/>
            <person name="Sayavedra-Soto L.A."/>
        </authorList>
    </citation>
    <scope>NUCLEOTIDE SEQUENCE [LARGE SCALE GENOMIC DNA]</scope>
    <source>
        <strain evidence="2 3">Ab1</strain>
    </source>
</reference>